<comment type="caution">
    <text evidence="9">The sequence shown here is derived from an EMBL/GenBank/DDBJ whole genome shotgun (WGS) entry which is preliminary data.</text>
</comment>
<comment type="pathway">
    <text evidence="1">Amino-acid biosynthesis; L-isoleucine biosynthesis; L-isoleucine from 2-oxobutanoate: step 4/4.</text>
</comment>
<dbReference type="InterPro" id="IPR001544">
    <property type="entry name" value="Aminotrans_IV"/>
</dbReference>
<reference evidence="10" key="1">
    <citation type="submission" date="2018-09" db="EMBL/GenBank/DDBJ databases">
        <authorList>
            <person name="Livingstone P.G."/>
            <person name="Whitworth D.E."/>
        </authorList>
    </citation>
    <scope>NUCLEOTIDE SEQUENCE [LARGE SCALE GENOMIC DNA]</scope>
    <source>
        <strain evidence="10">CA051B</strain>
    </source>
</reference>
<keyword evidence="9" id="KW-0032">Aminotransferase</keyword>
<evidence type="ECO:0000313" key="10">
    <source>
        <dbReference type="Proteomes" id="UP000272888"/>
    </source>
</evidence>
<dbReference type="RefSeq" id="WP_120642595.1">
    <property type="nucleotide sequence ID" value="NZ_RAWB01000045.1"/>
</dbReference>
<sequence length="275" mass="30145">MSIPTVCVDGVVQRWEDLRLQDFAQGFFFGAGFFTTFRIDAGRPLFLARHLSRLRSSLAAFPTAVRAPEPALLHEDAVRDSLRRCLEADSWMGPRFTGVGKLVVSDGHVLCTFRPLAADFEALHREGRTLDSVEAGAYRRAERTVNHKGLAWFRQHALLPRLPIITNEADEVCELPTANLFVQLDGALVTPPLDSPCLPGIARGVLLEVGRIEGLAVVERAVRLADLSRAQACFFSNAVALAVGVPHLLGRTLPDSLRLAERARAVLEARALHEG</sequence>
<dbReference type="Pfam" id="PF01063">
    <property type="entry name" value="Aminotran_4"/>
    <property type="match status" value="1"/>
</dbReference>
<keyword evidence="9" id="KW-0808">Transferase</keyword>
<dbReference type="SUPFAM" id="SSF56752">
    <property type="entry name" value="D-aminoacid aminotransferase-like PLP-dependent enzymes"/>
    <property type="match status" value="1"/>
</dbReference>
<dbReference type="InterPro" id="IPR043132">
    <property type="entry name" value="BCAT-like_C"/>
</dbReference>
<comment type="pathway">
    <text evidence="2">Amino-acid biosynthesis; L-valine biosynthesis; L-valine from pyruvate: step 4/4.</text>
</comment>
<dbReference type="PANTHER" id="PTHR42743">
    <property type="entry name" value="AMINO-ACID AMINOTRANSFERASE"/>
    <property type="match status" value="1"/>
</dbReference>
<comment type="pathway">
    <text evidence="3">Amino-acid biosynthesis; L-leucine biosynthesis; L-leucine from 3-methyl-2-oxobutanoate: step 4/4.</text>
</comment>
<dbReference type="EMBL" id="RAWB01000045">
    <property type="protein sequence ID" value="RKH64835.1"/>
    <property type="molecule type" value="Genomic_DNA"/>
</dbReference>
<evidence type="ECO:0000256" key="4">
    <source>
        <dbReference type="ARBA" id="ARBA00009320"/>
    </source>
</evidence>
<dbReference type="GO" id="GO:0046394">
    <property type="term" value="P:carboxylic acid biosynthetic process"/>
    <property type="evidence" value="ECO:0007669"/>
    <property type="project" value="UniProtKB-ARBA"/>
</dbReference>
<organism evidence="9 10">
    <name type="scientific">Corallococcus llansteffanensis</name>
    <dbReference type="NCBI Taxonomy" id="2316731"/>
    <lineage>
        <taxon>Bacteria</taxon>
        <taxon>Pseudomonadati</taxon>
        <taxon>Myxococcota</taxon>
        <taxon>Myxococcia</taxon>
        <taxon>Myxococcales</taxon>
        <taxon>Cystobacterineae</taxon>
        <taxon>Myxococcaceae</taxon>
        <taxon>Corallococcus</taxon>
    </lineage>
</organism>
<comment type="catalytic activity">
    <reaction evidence="8">
        <text>L-leucine + 2-oxoglutarate = 4-methyl-2-oxopentanoate + L-glutamate</text>
        <dbReference type="Rhea" id="RHEA:18321"/>
        <dbReference type="ChEBI" id="CHEBI:16810"/>
        <dbReference type="ChEBI" id="CHEBI:17865"/>
        <dbReference type="ChEBI" id="CHEBI:29985"/>
        <dbReference type="ChEBI" id="CHEBI:57427"/>
        <dbReference type="EC" id="2.6.1.42"/>
    </reaction>
</comment>
<dbReference type="Proteomes" id="UP000272888">
    <property type="component" value="Unassembled WGS sequence"/>
</dbReference>
<evidence type="ECO:0000256" key="6">
    <source>
        <dbReference type="ARBA" id="ARBA00048212"/>
    </source>
</evidence>
<evidence type="ECO:0000256" key="2">
    <source>
        <dbReference type="ARBA" id="ARBA00004931"/>
    </source>
</evidence>
<comment type="similarity">
    <text evidence="4">Belongs to the class-IV pyridoxal-phosphate-dependent aminotransferase family.</text>
</comment>
<name>A0A3A8QEZ5_9BACT</name>
<dbReference type="Gene3D" id="3.20.10.10">
    <property type="entry name" value="D-amino Acid Aminotransferase, subunit A, domain 2"/>
    <property type="match status" value="1"/>
</dbReference>
<protein>
    <recommendedName>
        <fullName evidence="5">branched-chain-amino-acid transaminase</fullName>
        <ecNumber evidence="5">2.6.1.42</ecNumber>
    </recommendedName>
</protein>
<keyword evidence="10" id="KW-1185">Reference proteome</keyword>
<evidence type="ECO:0000256" key="1">
    <source>
        <dbReference type="ARBA" id="ARBA00004824"/>
    </source>
</evidence>
<evidence type="ECO:0000256" key="3">
    <source>
        <dbReference type="ARBA" id="ARBA00005072"/>
    </source>
</evidence>
<dbReference type="InterPro" id="IPR050571">
    <property type="entry name" value="Class-IV_PLP-Dep_Aminotrnsfr"/>
</dbReference>
<dbReference type="AlphaFoldDB" id="A0A3A8QEZ5"/>
<proteinExistence type="inferred from homology"/>
<evidence type="ECO:0000256" key="7">
    <source>
        <dbReference type="ARBA" id="ARBA00048798"/>
    </source>
</evidence>
<accession>A0A3A8QEZ5</accession>
<evidence type="ECO:0000313" key="9">
    <source>
        <dbReference type="EMBL" id="RKH64835.1"/>
    </source>
</evidence>
<comment type="catalytic activity">
    <reaction evidence="6">
        <text>L-valine + 2-oxoglutarate = 3-methyl-2-oxobutanoate + L-glutamate</text>
        <dbReference type="Rhea" id="RHEA:24813"/>
        <dbReference type="ChEBI" id="CHEBI:11851"/>
        <dbReference type="ChEBI" id="CHEBI:16810"/>
        <dbReference type="ChEBI" id="CHEBI:29985"/>
        <dbReference type="ChEBI" id="CHEBI:57762"/>
        <dbReference type="EC" id="2.6.1.42"/>
    </reaction>
</comment>
<gene>
    <name evidence="9" type="ORF">D7V93_06810</name>
</gene>
<evidence type="ECO:0000256" key="8">
    <source>
        <dbReference type="ARBA" id="ARBA00049229"/>
    </source>
</evidence>
<dbReference type="InterPro" id="IPR036038">
    <property type="entry name" value="Aminotransferase-like"/>
</dbReference>
<dbReference type="InterPro" id="IPR043131">
    <property type="entry name" value="BCAT-like_N"/>
</dbReference>
<evidence type="ECO:0000256" key="5">
    <source>
        <dbReference type="ARBA" id="ARBA00013053"/>
    </source>
</evidence>
<dbReference type="PANTHER" id="PTHR42743:SF11">
    <property type="entry name" value="AMINODEOXYCHORISMATE LYASE"/>
    <property type="match status" value="1"/>
</dbReference>
<dbReference type="GO" id="GO:0004084">
    <property type="term" value="F:branched-chain-amino-acid transaminase activity"/>
    <property type="evidence" value="ECO:0007669"/>
    <property type="project" value="UniProtKB-EC"/>
</dbReference>
<dbReference type="Gene3D" id="3.30.470.10">
    <property type="match status" value="1"/>
</dbReference>
<dbReference type="EC" id="2.6.1.42" evidence="5"/>
<comment type="catalytic activity">
    <reaction evidence="7">
        <text>L-isoleucine + 2-oxoglutarate = (S)-3-methyl-2-oxopentanoate + L-glutamate</text>
        <dbReference type="Rhea" id="RHEA:24801"/>
        <dbReference type="ChEBI" id="CHEBI:16810"/>
        <dbReference type="ChEBI" id="CHEBI:29985"/>
        <dbReference type="ChEBI" id="CHEBI:35146"/>
        <dbReference type="ChEBI" id="CHEBI:58045"/>
        <dbReference type="EC" id="2.6.1.42"/>
    </reaction>
</comment>